<dbReference type="GO" id="GO:0004536">
    <property type="term" value="F:DNA nuclease activity"/>
    <property type="evidence" value="ECO:0007669"/>
    <property type="project" value="InterPro"/>
</dbReference>
<evidence type="ECO:0000313" key="5">
    <source>
        <dbReference type="EMBL" id="MDO7253184.1"/>
    </source>
</evidence>
<evidence type="ECO:0000256" key="4">
    <source>
        <dbReference type="PIRSR" id="PIRSR005902-1"/>
    </source>
</evidence>
<name>A0AA90T571_9HELI</name>
<dbReference type="CDD" id="cd01310">
    <property type="entry name" value="TatD_DNAse"/>
    <property type="match status" value="1"/>
</dbReference>
<dbReference type="NCBIfam" id="TIGR00010">
    <property type="entry name" value="YchF/TatD family DNA exonuclease"/>
    <property type="match status" value="1"/>
</dbReference>
<evidence type="ECO:0000256" key="1">
    <source>
        <dbReference type="ARBA" id="ARBA00009275"/>
    </source>
</evidence>
<dbReference type="RefSeq" id="WP_305517032.1">
    <property type="nucleotide sequence ID" value="NZ_JAUPEV010000006.1"/>
</dbReference>
<feature type="binding site" evidence="4">
    <location>
        <position position="8"/>
    </location>
    <ligand>
        <name>a divalent metal cation</name>
        <dbReference type="ChEBI" id="CHEBI:60240"/>
        <label>1</label>
    </ligand>
</feature>
<proteinExistence type="inferred from homology"/>
<reference evidence="6 8" key="1">
    <citation type="submission" date="2023-07" db="EMBL/GenBank/DDBJ databases">
        <title>Unpublished Manusciprt.</title>
        <authorList>
            <person name="Aydin F."/>
            <person name="Tarhane S."/>
            <person name="Saticioglu I.B."/>
            <person name="Karakaya E."/>
            <person name="Abay S."/>
            <person name="Guran O."/>
            <person name="Bozkurt E."/>
            <person name="Uzum N."/>
            <person name="Olgun K."/>
            <person name="Jablonski D."/>
        </authorList>
    </citation>
    <scope>NUCLEOTIDE SEQUENCE</scope>
    <source>
        <strain evidence="8">faydin-H75</strain>
        <strain evidence="6">Faydin-H76</strain>
    </source>
</reference>
<dbReference type="PROSITE" id="PS01137">
    <property type="entry name" value="TATD_1"/>
    <property type="match status" value="1"/>
</dbReference>
<dbReference type="GO" id="GO:0046872">
    <property type="term" value="F:metal ion binding"/>
    <property type="evidence" value="ECO:0007669"/>
    <property type="project" value="UniProtKB-KW"/>
</dbReference>
<dbReference type="Proteomes" id="UP001177258">
    <property type="component" value="Unassembled WGS sequence"/>
</dbReference>
<keyword evidence="3 6" id="KW-0378">Hydrolase</keyword>
<dbReference type="EMBL" id="JAUYZK010000006">
    <property type="protein sequence ID" value="MDP2539108.1"/>
    <property type="molecule type" value="Genomic_DNA"/>
</dbReference>
<accession>A0AA90T571</accession>
<organism evidence="6 7">
    <name type="scientific">Helicobacter cappadocius</name>
    <dbReference type="NCBI Taxonomy" id="3063998"/>
    <lineage>
        <taxon>Bacteria</taxon>
        <taxon>Pseudomonadati</taxon>
        <taxon>Campylobacterota</taxon>
        <taxon>Epsilonproteobacteria</taxon>
        <taxon>Campylobacterales</taxon>
        <taxon>Helicobacteraceae</taxon>
        <taxon>Helicobacter</taxon>
    </lineage>
</organism>
<protein>
    <submittedName>
        <fullName evidence="6">TatD family hydrolase</fullName>
        <ecNumber evidence="6">3.1.-.-</ecNumber>
    </submittedName>
</protein>
<dbReference type="InterPro" id="IPR001130">
    <property type="entry name" value="TatD-like"/>
</dbReference>
<dbReference type="InterPro" id="IPR032466">
    <property type="entry name" value="Metal_Hydrolase"/>
</dbReference>
<evidence type="ECO:0000313" key="8">
    <source>
        <dbReference type="Proteomes" id="UP001240777"/>
    </source>
</evidence>
<dbReference type="Proteomes" id="UP001240777">
    <property type="component" value="Unassembled WGS sequence"/>
</dbReference>
<gene>
    <name evidence="5" type="ORF">Q5I04_04585</name>
    <name evidence="6" type="ORF">Q5I06_04900</name>
</gene>
<dbReference type="PANTHER" id="PTHR46124">
    <property type="entry name" value="D-AMINOACYL-TRNA DEACYLASE"/>
    <property type="match status" value="1"/>
</dbReference>
<dbReference type="SUPFAM" id="SSF51556">
    <property type="entry name" value="Metallo-dependent hydrolases"/>
    <property type="match status" value="1"/>
</dbReference>
<dbReference type="Pfam" id="PF01026">
    <property type="entry name" value="TatD_DNase"/>
    <property type="match status" value="1"/>
</dbReference>
<comment type="caution">
    <text evidence="6">The sequence shown here is derived from an EMBL/GenBank/DDBJ whole genome shotgun (WGS) entry which is preliminary data.</text>
</comment>
<feature type="binding site" evidence="4">
    <location>
        <position position="133"/>
    </location>
    <ligand>
        <name>a divalent metal cation</name>
        <dbReference type="ChEBI" id="CHEBI:60240"/>
        <label>2</label>
    </ligand>
</feature>
<evidence type="ECO:0000256" key="2">
    <source>
        <dbReference type="ARBA" id="ARBA00022723"/>
    </source>
</evidence>
<feature type="binding site" evidence="4">
    <location>
        <position position="91"/>
    </location>
    <ligand>
        <name>a divalent metal cation</name>
        <dbReference type="ChEBI" id="CHEBI:60240"/>
        <label>1</label>
    </ligand>
</feature>
<keyword evidence="2 4" id="KW-0479">Metal-binding</keyword>
<dbReference type="AlphaFoldDB" id="A0AA90T571"/>
<dbReference type="PANTHER" id="PTHR46124:SF2">
    <property type="entry name" value="D-AMINOACYL-TRNA DEACYLASE"/>
    <property type="match status" value="1"/>
</dbReference>
<sequence length="256" mass="29298">MSCLIDTHCHLDNECYQDDLQEVILRAQQNGVKKFIIPGADPKDLDNAIKITQVYPNVYFALGIHPYEIHNNRLVDIEHFVTDKKCVAIGECGLDYYRLPELEERNEYKKAQKEMFIAHIELALKLNLPLIVHIREASNDAFEILNSYKNLKGVLHCFNADEILLGLADRFYYGIGGVSTFKNARKIVEILPKIPKNRILLETDAPYLTPHPHRGQRNEPSYISLIVTKLSEVLGMDTLDIEDLSTKNAYDLFGQL</sequence>
<evidence type="ECO:0000313" key="7">
    <source>
        <dbReference type="Proteomes" id="UP001177258"/>
    </source>
</evidence>
<dbReference type="InterPro" id="IPR015991">
    <property type="entry name" value="TatD/YcfH-like"/>
</dbReference>
<dbReference type="EC" id="3.1.-.-" evidence="6"/>
<evidence type="ECO:0000256" key="3">
    <source>
        <dbReference type="ARBA" id="ARBA00022801"/>
    </source>
</evidence>
<keyword evidence="8" id="KW-1185">Reference proteome</keyword>
<feature type="binding site" evidence="4">
    <location>
        <position position="204"/>
    </location>
    <ligand>
        <name>a divalent metal cation</name>
        <dbReference type="ChEBI" id="CHEBI:60240"/>
        <label>1</label>
    </ligand>
</feature>
<reference evidence="5" key="2">
    <citation type="submission" date="2023-07" db="EMBL/GenBank/DDBJ databases">
        <authorList>
            <person name="Aydin F."/>
            <person name="Tarhane S."/>
            <person name="Saticioglu I.B."/>
            <person name="Karakaya E."/>
            <person name="Abay S."/>
            <person name="Guran O."/>
            <person name="Bozkurt E."/>
            <person name="Uzum N."/>
            <person name="Olgun K."/>
            <person name="Jablonski D."/>
        </authorList>
    </citation>
    <scope>NUCLEOTIDE SEQUENCE</scope>
    <source>
        <strain evidence="5">Faydin-H75</strain>
    </source>
</reference>
<dbReference type="GO" id="GO:0005829">
    <property type="term" value="C:cytosol"/>
    <property type="evidence" value="ECO:0007669"/>
    <property type="project" value="TreeGrafter"/>
</dbReference>
<dbReference type="Gene3D" id="3.20.20.140">
    <property type="entry name" value="Metal-dependent hydrolases"/>
    <property type="match status" value="1"/>
</dbReference>
<dbReference type="GO" id="GO:0016788">
    <property type="term" value="F:hydrolase activity, acting on ester bonds"/>
    <property type="evidence" value="ECO:0007669"/>
    <property type="project" value="InterPro"/>
</dbReference>
<feature type="binding site" evidence="4">
    <location>
        <position position="10"/>
    </location>
    <ligand>
        <name>a divalent metal cation</name>
        <dbReference type="ChEBI" id="CHEBI:60240"/>
        <label>1</label>
    </ligand>
</feature>
<feature type="binding site" evidence="4">
    <location>
        <position position="156"/>
    </location>
    <ligand>
        <name>a divalent metal cation</name>
        <dbReference type="ChEBI" id="CHEBI:60240"/>
        <label>2</label>
    </ligand>
</feature>
<reference evidence="5 7" key="3">
    <citation type="journal article" date="2024" name="Syst. Appl. Microbiol.">
        <title>Helicobacter cappadocius sp. nov., from lizards: The first psychrotrophic Helicobacter species.</title>
        <authorList>
            <person name="Aydin F."/>
            <person name="Tarhane S."/>
            <person name="Karakaya E."/>
            <person name="Abay S."/>
            <person name="Kayman T."/>
            <person name="Guran O."/>
            <person name="Bozkurt E."/>
            <person name="Uzum N."/>
            <person name="Avci A."/>
            <person name="Olgun K."/>
            <person name="Jablonski D."/>
            <person name="Guran C."/>
            <person name="Burcin Saticioglu I."/>
        </authorList>
    </citation>
    <scope>NUCLEOTIDE SEQUENCE [LARGE SCALE GENOMIC DNA]</scope>
    <source>
        <strain evidence="5">Faydin-H75</strain>
        <strain evidence="7">faydin-H76</strain>
    </source>
</reference>
<dbReference type="InterPro" id="IPR018228">
    <property type="entry name" value="DNase_TatD-rel_CS"/>
</dbReference>
<dbReference type="PIRSF" id="PIRSF005902">
    <property type="entry name" value="DNase_TatD"/>
    <property type="match status" value="1"/>
</dbReference>
<dbReference type="FunFam" id="3.20.20.140:FF:000005">
    <property type="entry name" value="TatD family hydrolase"/>
    <property type="match status" value="1"/>
</dbReference>
<dbReference type="EMBL" id="JAUPEV010000006">
    <property type="protein sequence ID" value="MDO7253184.1"/>
    <property type="molecule type" value="Genomic_DNA"/>
</dbReference>
<comment type="similarity">
    <text evidence="1">Belongs to the metallo-dependent hydrolases superfamily. TatD-type hydrolase family.</text>
</comment>
<evidence type="ECO:0000313" key="6">
    <source>
        <dbReference type="EMBL" id="MDP2539108.1"/>
    </source>
</evidence>